<feature type="domain" description="FH2" evidence="4">
    <location>
        <begin position="795"/>
        <end position="1187"/>
    </location>
</feature>
<dbReference type="VEuPathDB" id="VectorBase:SCAU012954"/>
<dbReference type="Gene3D" id="1.20.58.2220">
    <property type="entry name" value="Formin, FH2 domain"/>
    <property type="match status" value="1"/>
</dbReference>
<dbReference type="GO" id="GO:0005856">
    <property type="term" value="C:cytoskeleton"/>
    <property type="evidence" value="ECO:0007669"/>
    <property type="project" value="TreeGrafter"/>
</dbReference>
<protein>
    <recommendedName>
        <fullName evidence="7">FH1/FH2 domain-containing protein 3</fullName>
    </recommendedName>
</protein>
<keyword evidence="1" id="KW-0009">Actin-binding</keyword>
<organism evidence="5 6">
    <name type="scientific">Stomoxys calcitrans</name>
    <name type="common">Stable fly</name>
    <name type="synonym">Conops calcitrans</name>
    <dbReference type="NCBI Taxonomy" id="35570"/>
    <lineage>
        <taxon>Eukaryota</taxon>
        <taxon>Metazoa</taxon>
        <taxon>Ecdysozoa</taxon>
        <taxon>Arthropoda</taxon>
        <taxon>Hexapoda</taxon>
        <taxon>Insecta</taxon>
        <taxon>Pterygota</taxon>
        <taxon>Neoptera</taxon>
        <taxon>Endopterygota</taxon>
        <taxon>Diptera</taxon>
        <taxon>Brachycera</taxon>
        <taxon>Muscomorpha</taxon>
        <taxon>Muscoidea</taxon>
        <taxon>Muscidae</taxon>
        <taxon>Stomoxys</taxon>
    </lineage>
</organism>
<dbReference type="InterPro" id="IPR056771">
    <property type="entry name" value="FH3_FHOD1-3-like"/>
</dbReference>
<dbReference type="GO" id="GO:0005737">
    <property type="term" value="C:cytoplasm"/>
    <property type="evidence" value="ECO:0007669"/>
    <property type="project" value="TreeGrafter"/>
</dbReference>
<dbReference type="Pfam" id="PF24959">
    <property type="entry name" value="FH3_FHOD1-3"/>
    <property type="match status" value="1"/>
</dbReference>
<dbReference type="SUPFAM" id="SSF101447">
    <property type="entry name" value="Formin homology 2 domain (FH2 domain)"/>
    <property type="match status" value="2"/>
</dbReference>
<feature type="region of interest" description="Disordered" evidence="2">
    <location>
        <begin position="663"/>
        <end position="696"/>
    </location>
</feature>
<feature type="compositionally biased region" description="Polar residues" evidence="2">
    <location>
        <begin position="488"/>
        <end position="510"/>
    </location>
</feature>
<evidence type="ECO:0000259" key="4">
    <source>
        <dbReference type="PROSITE" id="PS51444"/>
    </source>
</evidence>
<dbReference type="SUPFAM" id="SSF48371">
    <property type="entry name" value="ARM repeat"/>
    <property type="match status" value="1"/>
</dbReference>
<evidence type="ECO:0000256" key="2">
    <source>
        <dbReference type="SAM" id="MobiDB-lite"/>
    </source>
</evidence>
<dbReference type="FunFam" id="1.25.10.10:FF:000056">
    <property type="entry name" value="FH1/FH2 domain-containing protein 3 isoform X1"/>
    <property type="match status" value="1"/>
</dbReference>
<dbReference type="Pfam" id="PF02181">
    <property type="entry name" value="FH2"/>
    <property type="match status" value="1"/>
</dbReference>
<dbReference type="Proteomes" id="UP000095300">
    <property type="component" value="Unassembled WGS sequence"/>
</dbReference>
<feature type="compositionally biased region" description="Basic and acidic residues" evidence="2">
    <location>
        <begin position="683"/>
        <end position="695"/>
    </location>
</feature>
<feature type="compositionally biased region" description="Low complexity" evidence="2">
    <location>
        <begin position="556"/>
        <end position="597"/>
    </location>
</feature>
<feature type="region of interest" description="Disordered" evidence="2">
    <location>
        <begin position="484"/>
        <end position="597"/>
    </location>
</feature>
<feature type="compositionally biased region" description="Basic residues" evidence="2">
    <location>
        <begin position="1271"/>
        <end position="1287"/>
    </location>
</feature>
<dbReference type="EnsemblMetazoa" id="SCAU012954-RE">
    <property type="protein sequence ID" value="SCAU012954-PE"/>
    <property type="gene ID" value="SCAU012954"/>
</dbReference>
<evidence type="ECO:0008006" key="7">
    <source>
        <dbReference type="Google" id="ProtNLM"/>
    </source>
</evidence>
<evidence type="ECO:0000259" key="3">
    <source>
        <dbReference type="PROSITE" id="PS51232"/>
    </source>
</evidence>
<dbReference type="PROSITE" id="PS51232">
    <property type="entry name" value="GBD_FH3"/>
    <property type="match status" value="1"/>
</dbReference>
<dbReference type="Pfam" id="PF18382">
    <property type="entry name" value="Formin_GBD_N"/>
    <property type="match status" value="1"/>
</dbReference>
<feature type="region of interest" description="Disordered" evidence="2">
    <location>
        <begin position="1257"/>
        <end position="1289"/>
    </location>
</feature>
<feature type="domain" description="GBD/FH3" evidence="3">
    <location>
        <begin position="56"/>
        <end position="418"/>
    </location>
</feature>
<accession>A0A1I8Q1C8</accession>
<proteinExistence type="predicted"/>
<dbReference type="PANTHER" id="PTHR45920:SF4">
    <property type="entry name" value="FORMIN HOMOLOGY 2 DOMAIN CONTAINING, ISOFORM I"/>
    <property type="match status" value="1"/>
</dbReference>
<dbReference type="InterPro" id="IPR041387">
    <property type="entry name" value="FHOD1_GBD_N"/>
</dbReference>
<dbReference type="OrthoDB" id="9806920at2759"/>
<dbReference type="SMART" id="SM00498">
    <property type="entry name" value="FH2"/>
    <property type="match status" value="1"/>
</dbReference>
<evidence type="ECO:0000313" key="5">
    <source>
        <dbReference type="EnsemblMetazoa" id="SCAU012954-PE"/>
    </source>
</evidence>
<feature type="compositionally biased region" description="Polar residues" evidence="2">
    <location>
        <begin position="518"/>
        <end position="530"/>
    </location>
</feature>
<sequence length="1306" mass="145910">MIVKMDPDEKITLRVQYLVDTDPLDCTSMYPIPTRAPTYTFASTMPLATQLATILRNLNAPQRIDDAAIQVYKDGDYGAYLDLESSLAEQAEEIEGLNSSRKNSLVVRTQLSVRVHAIIEKLLSAEGSDLRRALFSLKQVFQEDKDLVHAFVALGGLNCLVRVGNGADQNYQNYILRALGQVMLYVDGMNGVMKHEPTMQWLYSLIASNYRSVVKTALKLLLVFVEYAESNCHVLVSAIHSVDKQQGTLPWSNIMRLLKDYDNADAELVIYAASLINKTLGGLNDQDSFYDESDLLEQQGMESVIQHYMSKTGTDIDLINQLQLYEAVLKFEDGESDGLRLPDNTLRKTQRFRNSTDTAERRKSRRHSTGTSPGNINKVLPTAARLTPNQPALDEDSSSSTNSAEFGNGVFADKNHRDAAGVTPGLRRRRERAERHRSFLKEQQEAAAAAVAAANGYLNGLEKREELVSPGAVAAVAKQLFHERSSHETLSPQAYTTSSSGCSTTPQTSPGEYPPSTPSNAYNVITNTSVAPPPPPPPPPPPDLFGFLRPMNFYQNNNSNNQNTTTSTTGLASSTTNNFSNNPNNIDNTNNSNSTITNSDAVDFLKISESESEDRKRLPQLKRDHTVKDLTQKLSNLPTSPTHEDKLQTRIVGDMSGLISKAKEGLAKSKSKGEVSRASSVDQEIKKPEPKKSENELQWEEVVRNMVRPLQLCDLDFTDLNSDDEKDILAPRGIGRGVPPPPPPMGGVALPPPMMPTHIVLPPPMMSQSNTSNGSAGFGSSLTNSLNSSLNGSINGDTIKKNKKTVKLFWKEVREDLIPVAVGKTIWDELPAANVDTQKLEHLFESRAKDLMTKEKQQEMNKSKEVIVLDHKRSNAINIAMTKLPPPRAIKAAILKMDATVVTREGIDKLLNMLPTEEEKGKIQEAQMANPELPLGSAEQFLLTLASISELAARLRLWAFRLDFDNSEKEIAEPLMDLKHGIEILRNNPTFKCILSTLLSVGIFLNGAPVKGFQIEYLAKVPEVKDTVHKHSLLHHLCHIVMESGMETTDLYSEIGPITRASKADFNDLAYNLSQLENECKASWDRLKLMCKHDCPPQLQQKLVDFLADCAERIIILQIVHRRVMNRYRKFLLWLGVPQHSVADSRPNEFCRILSEFALEYRTTRERVQQQIEKKANHRERNKTRGKLIVDIAKFKTKEDKQDAELKELLGTPSADSADGTLTWRRRRAENLRSPQMRQSEENFTDGDDEILESLVKTATKAPGNRTTPRERKRTRHADRKSLRRTLKNGLTEEEKLQVAALIKTY</sequence>
<dbReference type="GO" id="GO:0051015">
    <property type="term" value="F:actin filament binding"/>
    <property type="evidence" value="ECO:0007669"/>
    <property type="project" value="TreeGrafter"/>
</dbReference>
<dbReference type="PANTHER" id="PTHR45920">
    <property type="entry name" value="FORMIN HOMOLOGY 2 DOMAIN CONTAINING, ISOFORM I"/>
    <property type="match status" value="1"/>
</dbReference>
<evidence type="ECO:0000256" key="1">
    <source>
        <dbReference type="ARBA" id="ARBA00023203"/>
    </source>
</evidence>
<gene>
    <name evidence="5" type="primary">106092475</name>
</gene>
<name>A0A1I8Q1C8_STOCA</name>
<reference evidence="5" key="1">
    <citation type="submission" date="2020-05" db="UniProtKB">
        <authorList>
            <consortium name="EnsemblMetazoa"/>
        </authorList>
    </citation>
    <scope>IDENTIFICATION</scope>
    <source>
        <strain evidence="5">USDA</strain>
    </source>
</reference>
<keyword evidence="6" id="KW-1185">Reference proteome</keyword>
<dbReference type="InterPro" id="IPR015425">
    <property type="entry name" value="FH2_Formin"/>
</dbReference>
<evidence type="ECO:0000313" key="6">
    <source>
        <dbReference type="Proteomes" id="UP000095300"/>
    </source>
</evidence>
<feature type="region of interest" description="Disordered" evidence="2">
    <location>
        <begin position="610"/>
        <end position="630"/>
    </location>
</feature>
<dbReference type="InterPro" id="IPR016024">
    <property type="entry name" value="ARM-type_fold"/>
</dbReference>
<dbReference type="PROSITE" id="PS51444">
    <property type="entry name" value="FH2"/>
    <property type="match status" value="1"/>
</dbReference>
<feature type="compositionally biased region" description="Basic and acidic residues" evidence="2">
    <location>
        <begin position="663"/>
        <end position="675"/>
    </location>
</feature>
<dbReference type="GO" id="GO:0030866">
    <property type="term" value="P:cortical actin cytoskeleton organization"/>
    <property type="evidence" value="ECO:0007669"/>
    <property type="project" value="TreeGrafter"/>
</dbReference>
<feature type="region of interest" description="Disordered" evidence="2">
    <location>
        <begin position="338"/>
        <end position="436"/>
    </location>
</feature>
<dbReference type="InterPro" id="IPR014768">
    <property type="entry name" value="GBD/FH3_dom"/>
</dbReference>
<dbReference type="InterPro" id="IPR042201">
    <property type="entry name" value="FH2_Formin_sf"/>
</dbReference>
<feature type="compositionally biased region" description="Pro residues" evidence="2">
    <location>
        <begin position="531"/>
        <end position="543"/>
    </location>
</feature>
<dbReference type="InterPro" id="IPR011989">
    <property type="entry name" value="ARM-like"/>
</dbReference>
<dbReference type="Gene3D" id="1.25.10.10">
    <property type="entry name" value="Leucine-rich Repeat Variant"/>
    <property type="match status" value="1"/>
</dbReference>